<proteinExistence type="predicted"/>
<organism evidence="2 3">
    <name type="scientific">Penicillium rubens (strain ATCC 28089 / DSM 1075 / NRRL 1951 / Wisconsin 54-1255)</name>
    <name type="common">Penicillium chrysogenum</name>
    <dbReference type="NCBI Taxonomy" id="500485"/>
    <lineage>
        <taxon>Eukaryota</taxon>
        <taxon>Fungi</taxon>
        <taxon>Dikarya</taxon>
        <taxon>Ascomycota</taxon>
        <taxon>Pezizomycotina</taxon>
        <taxon>Eurotiomycetes</taxon>
        <taxon>Eurotiomycetidae</taxon>
        <taxon>Eurotiales</taxon>
        <taxon>Aspergillaceae</taxon>
        <taxon>Penicillium</taxon>
        <taxon>Penicillium chrysogenum species complex</taxon>
    </lineage>
</organism>
<dbReference type="AlphaFoldDB" id="B6HRP9"/>
<feature type="signal peptide" evidence="1">
    <location>
        <begin position="1"/>
        <end position="19"/>
    </location>
</feature>
<keyword evidence="1" id="KW-0732">Signal</keyword>
<feature type="chain" id="PRO_5002843738" evidence="1">
    <location>
        <begin position="20"/>
        <end position="105"/>
    </location>
</feature>
<dbReference type="Proteomes" id="UP000000724">
    <property type="component" value="Contig Pc00c22"/>
</dbReference>
<reference evidence="2 3" key="1">
    <citation type="journal article" date="2008" name="Nat. Biotechnol.">
        <title>Genome sequencing and analysis of the filamentous fungus Penicillium chrysogenum.</title>
        <authorList>
            <person name="van den Berg M.A."/>
            <person name="Albang R."/>
            <person name="Albermann K."/>
            <person name="Badger J.H."/>
            <person name="Daran J.-M."/>
            <person name="Driessen A.J.M."/>
            <person name="Garcia-Estrada C."/>
            <person name="Fedorova N.D."/>
            <person name="Harris D.M."/>
            <person name="Heijne W.H.M."/>
            <person name="Joardar V.S."/>
            <person name="Kiel J.A.K.W."/>
            <person name="Kovalchuk A."/>
            <person name="Martin J.F."/>
            <person name="Nierman W.C."/>
            <person name="Nijland J.G."/>
            <person name="Pronk J.T."/>
            <person name="Roubos J.A."/>
            <person name="van der Klei I.J."/>
            <person name="van Peij N.N.M.E."/>
            <person name="Veenhuis M."/>
            <person name="von Doehren H."/>
            <person name="Wagner C."/>
            <person name="Wortman J.R."/>
            <person name="Bovenberg R.A.L."/>
        </authorList>
    </citation>
    <scope>NUCLEOTIDE SEQUENCE [LARGE SCALE GENOMIC DNA]</scope>
    <source>
        <strain evidence="3">ATCC 28089 / DSM 1075 / NRRL 1951 / Wisconsin 54-1255</strain>
    </source>
</reference>
<evidence type="ECO:0000313" key="3">
    <source>
        <dbReference type="Proteomes" id="UP000000724"/>
    </source>
</evidence>
<sequence>MGFALVFVTLLHFHPFAVDWMAWCLPTRFRISVDHVAMWNECTPVSAIAAGPAALSDVSVTGVPRQGNPGEFVMLSPGRLGGGVEFPGAKFTDESAKHHLGYSYD</sequence>
<dbReference type="OrthoDB" id="4367028at2759"/>
<keyword evidence="3" id="KW-1185">Reference proteome</keyword>
<accession>B6HRP9</accession>
<protein>
    <submittedName>
        <fullName evidence="2">Uncharacterized protein</fullName>
    </submittedName>
</protein>
<evidence type="ECO:0000313" key="2">
    <source>
        <dbReference type="EMBL" id="CAP99798.1"/>
    </source>
</evidence>
<evidence type="ECO:0000256" key="1">
    <source>
        <dbReference type="SAM" id="SignalP"/>
    </source>
</evidence>
<dbReference type="VEuPathDB" id="FungiDB:PCH_Pc22g25100"/>
<gene>
    <name evidence="2" type="ORF">Pc22g25100</name>
    <name evidence="2" type="ORF">PCH_Pc22g25100</name>
</gene>
<dbReference type="EMBL" id="AM920437">
    <property type="protein sequence ID" value="CAP99798.1"/>
    <property type="molecule type" value="Genomic_DNA"/>
</dbReference>
<dbReference type="HOGENOM" id="CLU_2237484_0_0_1"/>
<name>B6HRP9_PENRW</name>